<keyword evidence="4" id="KW-1185">Reference proteome</keyword>
<gene>
    <name evidence="3" type="ORF">GBA65_18285</name>
</gene>
<dbReference type="InterPro" id="IPR001387">
    <property type="entry name" value="Cro/C1-type_HTH"/>
</dbReference>
<accession>A0A6G8Q0Y7</accession>
<dbReference type="SUPFAM" id="SSF51182">
    <property type="entry name" value="RmlC-like cupins"/>
    <property type="match status" value="1"/>
</dbReference>
<dbReference type="SMART" id="SM00530">
    <property type="entry name" value="HTH_XRE"/>
    <property type="match status" value="1"/>
</dbReference>
<dbReference type="AlphaFoldDB" id="A0A6G8Q0Y7"/>
<dbReference type="InterPro" id="IPR013096">
    <property type="entry name" value="Cupin_2"/>
</dbReference>
<dbReference type="PANTHER" id="PTHR46797:SF1">
    <property type="entry name" value="METHYLPHOSPHONATE SYNTHASE"/>
    <property type="match status" value="1"/>
</dbReference>
<dbReference type="KEGG" id="rmar:GBA65_18285"/>
<dbReference type="InterPro" id="IPR050807">
    <property type="entry name" value="TransReg_Diox_bact_type"/>
</dbReference>
<keyword evidence="1" id="KW-0238">DNA-binding</keyword>
<organism evidence="3 4">
    <name type="scientific">Rubrobacter marinus</name>
    <dbReference type="NCBI Taxonomy" id="2653852"/>
    <lineage>
        <taxon>Bacteria</taxon>
        <taxon>Bacillati</taxon>
        <taxon>Actinomycetota</taxon>
        <taxon>Rubrobacteria</taxon>
        <taxon>Rubrobacterales</taxon>
        <taxon>Rubrobacteraceae</taxon>
        <taxon>Rubrobacter</taxon>
    </lineage>
</organism>
<dbReference type="GO" id="GO:0003700">
    <property type="term" value="F:DNA-binding transcription factor activity"/>
    <property type="evidence" value="ECO:0007669"/>
    <property type="project" value="TreeGrafter"/>
</dbReference>
<dbReference type="GO" id="GO:0003677">
    <property type="term" value="F:DNA binding"/>
    <property type="evidence" value="ECO:0007669"/>
    <property type="project" value="UniProtKB-KW"/>
</dbReference>
<dbReference type="Gene3D" id="1.10.260.40">
    <property type="entry name" value="lambda repressor-like DNA-binding domains"/>
    <property type="match status" value="1"/>
</dbReference>
<dbReference type="CDD" id="cd02209">
    <property type="entry name" value="cupin_XRE_C"/>
    <property type="match status" value="1"/>
</dbReference>
<dbReference type="PROSITE" id="PS50943">
    <property type="entry name" value="HTH_CROC1"/>
    <property type="match status" value="1"/>
</dbReference>
<sequence length="223" mass="24373">METLGTAGDRPAEDRVERVLSGLGAKIRRARREQGMTLEGLAAAAGTSAAHISRLESGERQPSLDGALRLAFGLGMRFDELFEEPGDPEPGTVVRGGEAPVFQGKGVRLQRLVPEAGPEGLEAVKVIYPADRVADQELHEHEGQEWLYMIKGRLRLTLGEERTVLEPGDAAFFNARLPHNFDVLSEEDAEVLMVSCVPCTHRLASPESRRSFTDGHPDLKGLR</sequence>
<evidence type="ECO:0000256" key="1">
    <source>
        <dbReference type="ARBA" id="ARBA00023125"/>
    </source>
</evidence>
<dbReference type="InterPro" id="IPR010982">
    <property type="entry name" value="Lambda_DNA-bd_dom_sf"/>
</dbReference>
<dbReference type="Pfam" id="PF01381">
    <property type="entry name" value="HTH_3"/>
    <property type="match status" value="1"/>
</dbReference>
<feature type="domain" description="HTH cro/C1-type" evidence="2">
    <location>
        <begin position="27"/>
        <end position="81"/>
    </location>
</feature>
<dbReference type="Pfam" id="PF07883">
    <property type="entry name" value="Cupin_2"/>
    <property type="match status" value="1"/>
</dbReference>
<protein>
    <submittedName>
        <fullName evidence="3">Cupin domain-containing protein</fullName>
    </submittedName>
</protein>
<dbReference type="PANTHER" id="PTHR46797">
    <property type="entry name" value="HTH-TYPE TRANSCRIPTIONAL REGULATOR"/>
    <property type="match status" value="1"/>
</dbReference>
<evidence type="ECO:0000313" key="3">
    <source>
        <dbReference type="EMBL" id="QIN80144.1"/>
    </source>
</evidence>
<dbReference type="EMBL" id="CP045121">
    <property type="protein sequence ID" value="QIN80144.1"/>
    <property type="molecule type" value="Genomic_DNA"/>
</dbReference>
<dbReference type="SUPFAM" id="SSF47413">
    <property type="entry name" value="lambda repressor-like DNA-binding domains"/>
    <property type="match status" value="1"/>
</dbReference>
<dbReference type="Gene3D" id="2.60.120.10">
    <property type="entry name" value="Jelly Rolls"/>
    <property type="match status" value="1"/>
</dbReference>
<name>A0A6G8Q0Y7_9ACTN</name>
<dbReference type="Proteomes" id="UP000502706">
    <property type="component" value="Chromosome"/>
</dbReference>
<dbReference type="GO" id="GO:0005829">
    <property type="term" value="C:cytosol"/>
    <property type="evidence" value="ECO:0007669"/>
    <property type="project" value="TreeGrafter"/>
</dbReference>
<proteinExistence type="predicted"/>
<dbReference type="InterPro" id="IPR011051">
    <property type="entry name" value="RmlC_Cupin_sf"/>
</dbReference>
<reference evidence="3 4" key="1">
    <citation type="submission" date="2019-10" db="EMBL/GenBank/DDBJ databases">
        <title>Rubrobacter sp nov SCSIO 52915 isolated from a deep-sea sediment in the South China Sea.</title>
        <authorList>
            <person name="Chen R.W."/>
        </authorList>
    </citation>
    <scope>NUCLEOTIDE SEQUENCE [LARGE SCALE GENOMIC DNA]</scope>
    <source>
        <strain evidence="3 4">SCSIO 52915</strain>
    </source>
</reference>
<evidence type="ECO:0000259" key="2">
    <source>
        <dbReference type="PROSITE" id="PS50943"/>
    </source>
</evidence>
<evidence type="ECO:0000313" key="4">
    <source>
        <dbReference type="Proteomes" id="UP000502706"/>
    </source>
</evidence>
<dbReference type="CDD" id="cd00093">
    <property type="entry name" value="HTH_XRE"/>
    <property type="match status" value="1"/>
</dbReference>
<dbReference type="InterPro" id="IPR014710">
    <property type="entry name" value="RmlC-like_jellyroll"/>
</dbReference>